<sequence length="278" mass="31862">MSFFMPALRFSSLSPTIGIAACIFALTTPFFLSTTFRYTSGITSKSASLLRSTNKYKKSIISPETYSPNTALIVSFFSLCVMEGCRSIFLKSACLVIVSESRSRSFSICPSKSLSAATSRSAFTKVTATLLSNTQPLHIFNHIINQRFRSLLIDGLLNYTRRSQHRKGNHLVPDFGKGLFPFLFNAFLRLQTNQFRFILRTAYNPFAKFPPFIDRFLNLHCRSSFDFSEFHLIVDFHLFDSGLIPFYLCVTAFYPFASLLHESRYFTKKKLFENKKQY</sequence>
<reference evidence="2" key="1">
    <citation type="journal article" date="2006" name="Nature">
        <title>Deciphering the evolution and metabolism of an anammox bacterium from a community genome.</title>
        <authorList>
            <person name="Strous M."/>
            <person name="Pelletier E."/>
            <person name="Mangenot S."/>
            <person name="Rattei T."/>
            <person name="Lehner A."/>
            <person name="Taylor M.W."/>
            <person name="Horn M."/>
            <person name="Daims H."/>
            <person name="Bartol-Mavel D."/>
            <person name="Wincker P."/>
            <person name="Barbe V."/>
            <person name="Fonknechten N."/>
            <person name="Vallenet D."/>
            <person name="Segurens B."/>
            <person name="Schenowitz-Truong C."/>
            <person name="Medigue C."/>
            <person name="Collingro A."/>
            <person name="Snel B."/>
            <person name="Dutilh B.E."/>
            <person name="OpDenCamp H.J.M."/>
            <person name="vanDerDrift C."/>
            <person name="Cirpus I."/>
            <person name="vanDePas-Schoonen K.T."/>
            <person name="Harhangi H.R."/>
            <person name="vanNiftrik L."/>
            <person name="Schmid M."/>
            <person name="Keltjens J."/>
            <person name="vanDeVossenberg J."/>
            <person name="Kartal B."/>
            <person name="Meier H."/>
            <person name="Frishman D."/>
            <person name="Huynen M.A."/>
            <person name="Mewes H."/>
            <person name="Weissenbach J."/>
            <person name="Jetten M.S.M."/>
            <person name="Wagner M."/>
            <person name="LePaslier D."/>
        </authorList>
    </citation>
    <scope>NUCLEOTIDE SEQUENCE</scope>
</reference>
<evidence type="ECO:0000256" key="1">
    <source>
        <dbReference type="SAM" id="Phobius"/>
    </source>
</evidence>
<dbReference type="AlphaFoldDB" id="Q1Q3H3"/>
<dbReference type="EMBL" id="CT573071">
    <property type="protein sequence ID" value="CAJ74555.1"/>
    <property type="molecule type" value="Genomic_DNA"/>
</dbReference>
<gene>
    <name evidence="2" type="ORF">kuste3792</name>
</gene>
<keyword evidence="1" id="KW-0472">Membrane</keyword>
<proteinExistence type="predicted"/>
<accession>Q1Q3H3</accession>
<reference evidence="2" key="2">
    <citation type="submission" date="2006-01" db="EMBL/GenBank/DDBJ databases">
        <authorList>
            <person name="Genoscope"/>
        </authorList>
    </citation>
    <scope>NUCLEOTIDE SEQUENCE</scope>
</reference>
<organism evidence="2">
    <name type="scientific">Kuenenia stuttgartiensis</name>
    <dbReference type="NCBI Taxonomy" id="174633"/>
    <lineage>
        <taxon>Bacteria</taxon>
        <taxon>Pseudomonadati</taxon>
        <taxon>Planctomycetota</taxon>
        <taxon>Candidatus Brocadiia</taxon>
        <taxon>Candidatus Brocadiales</taxon>
        <taxon>Candidatus Brocadiaceae</taxon>
        <taxon>Candidatus Kuenenia</taxon>
    </lineage>
</organism>
<protein>
    <submittedName>
        <fullName evidence="2">Uncharacterized protein</fullName>
    </submittedName>
</protein>
<keyword evidence="1" id="KW-0812">Transmembrane</keyword>
<feature type="transmembrane region" description="Helical" evidence="1">
    <location>
        <begin position="242"/>
        <end position="260"/>
    </location>
</feature>
<evidence type="ECO:0000313" key="2">
    <source>
        <dbReference type="EMBL" id="CAJ74555.1"/>
    </source>
</evidence>
<name>Q1Q3H3_KUEST</name>
<keyword evidence="1" id="KW-1133">Transmembrane helix</keyword>